<feature type="region of interest" description="Disordered" evidence="5">
    <location>
        <begin position="1472"/>
        <end position="1742"/>
    </location>
</feature>
<feature type="compositionally biased region" description="Polar residues" evidence="5">
    <location>
        <begin position="1879"/>
        <end position="1906"/>
    </location>
</feature>
<dbReference type="InterPro" id="IPR012919">
    <property type="entry name" value="SUN_dom"/>
</dbReference>
<evidence type="ECO:0000259" key="8">
    <source>
        <dbReference type="PROSITE" id="PS51469"/>
    </source>
</evidence>
<feature type="compositionally biased region" description="Basic and acidic residues" evidence="5">
    <location>
        <begin position="2185"/>
        <end position="2195"/>
    </location>
</feature>
<name>A0A0G4GRD2_9ALVE</name>
<feature type="region of interest" description="Disordered" evidence="5">
    <location>
        <begin position="1818"/>
        <end position="1906"/>
    </location>
</feature>
<feature type="region of interest" description="Disordered" evidence="5">
    <location>
        <begin position="409"/>
        <end position="453"/>
    </location>
</feature>
<accession>A0A0G4GRD2</accession>
<feature type="transmembrane region" description="Helical" evidence="6">
    <location>
        <begin position="1448"/>
        <end position="1468"/>
    </location>
</feature>
<keyword evidence="7" id="KW-0732">Signal</keyword>
<feature type="compositionally biased region" description="Basic and acidic residues" evidence="5">
    <location>
        <begin position="1857"/>
        <end position="1867"/>
    </location>
</feature>
<evidence type="ECO:0000256" key="3">
    <source>
        <dbReference type="ARBA" id="ARBA00022989"/>
    </source>
</evidence>
<feature type="region of interest" description="Disordered" evidence="5">
    <location>
        <begin position="2448"/>
        <end position="2470"/>
    </location>
</feature>
<feature type="region of interest" description="Disordered" evidence="5">
    <location>
        <begin position="265"/>
        <end position="312"/>
    </location>
</feature>
<gene>
    <name evidence="9" type="ORF">Cvel_23033</name>
</gene>
<evidence type="ECO:0000256" key="5">
    <source>
        <dbReference type="SAM" id="MobiDB-lite"/>
    </source>
</evidence>
<evidence type="ECO:0000256" key="4">
    <source>
        <dbReference type="ARBA" id="ARBA00023136"/>
    </source>
</evidence>
<feature type="compositionally biased region" description="Acidic residues" evidence="5">
    <location>
        <begin position="846"/>
        <end position="857"/>
    </location>
</feature>
<feature type="region of interest" description="Disordered" evidence="5">
    <location>
        <begin position="2376"/>
        <end position="2396"/>
    </location>
</feature>
<dbReference type="GO" id="GO:0005737">
    <property type="term" value="C:cytoplasm"/>
    <property type="evidence" value="ECO:0007669"/>
    <property type="project" value="TreeGrafter"/>
</dbReference>
<feature type="compositionally biased region" description="Acidic residues" evidence="5">
    <location>
        <begin position="1819"/>
        <end position="1843"/>
    </location>
</feature>
<feature type="region of interest" description="Disordered" evidence="5">
    <location>
        <begin position="50"/>
        <end position="69"/>
    </location>
</feature>
<evidence type="ECO:0000256" key="7">
    <source>
        <dbReference type="SAM" id="SignalP"/>
    </source>
</evidence>
<feature type="region of interest" description="Disordered" evidence="5">
    <location>
        <begin position="1031"/>
        <end position="1057"/>
    </location>
</feature>
<feature type="domain" description="SUN" evidence="8">
    <location>
        <begin position="673"/>
        <end position="835"/>
    </location>
</feature>
<evidence type="ECO:0000256" key="1">
    <source>
        <dbReference type="ARBA" id="ARBA00004308"/>
    </source>
</evidence>
<feature type="compositionally biased region" description="Basic and acidic residues" evidence="5">
    <location>
        <begin position="913"/>
        <end position="922"/>
    </location>
</feature>
<feature type="signal peptide" evidence="7">
    <location>
        <begin position="1"/>
        <end position="22"/>
    </location>
</feature>
<feature type="region of interest" description="Disordered" evidence="5">
    <location>
        <begin position="506"/>
        <end position="536"/>
    </location>
</feature>
<feature type="compositionally biased region" description="Polar residues" evidence="5">
    <location>
        <begin position="50"/>
        <end position="64"/>
    </location>
</feature>
<feature type="region of interest" description="Disordered" evidence="5">
    <location>
        <begin position="549"/>
        <end position="588"/>
    </location>
</feature>
<dbReference type="InterPro" id="IPR045120">
    <property type="entry name" value="Suco/Slp1-like"/>
</dbReference>
<feature type="compositionally biased region" description="Basic and acidic residues" evidence="5">
    <location>
        <begin position="1608"/>
        <end position="1619"/>
    </location>
</feature>
<feature type="region of interest" description="Disordered" evidence="5">
    <location>
        <begin position="910"/>
        <end position="992"/>
    </location>
</feature>
<organism evidence="9">
    <name type="scientific">Chromera velia CCMP2878</name>
    <dbReference type="NCBI Taxonomy" id="1169474"/>
    <lineage>
        <taxon>Eukaryota</taxon>
        <taxon>Sar</taxon>
        <taxon>Alveolata</taxon>
        <taxon>Colpodellida</taxon>
        <taxon>Chromeraceae</taxon>
        <taxon>Chromera</taxon>
    </lineage>
</organism>
<dbReference type="GO" id="GO:0012505">
    <property type="term" value="C:endomembrane system"/>
    <property type="evidence" value="ECO:0007669"/>
    <property type="project" value="UniProtKB-SubCell"/>
</dbReference>
<feature type="compositionally biased region" description="Low complexity" evidence="5">
    <location>
        <begin position="1965"/>
        <end position="1974"/>
    </location>
</feature>
<protein>
    <recommendedName>
        <fullName evidence="8">SUN domain-containing protein</fullName>
    </recommendedName>
</protein>
<feature type="compositionally biased region" description="Polar residues" evidence="5">
    <location>
        <begin position="1311"/>
        <end position="1324"/>
    </location>
</feature>
<dbReference type="GO" id="GO:0016020">
    <property type="term" value="C:membrane"/>
    <property type="evidence" value="ECO:0007669"/>
    <property type="project" value="InterPro"/>
</dbReference>
<feature type="compositionally biased region" description="Basic and acidic residues" evidence="5">
    <location>
        <begin position="512"/>
        <end position="536"/>
    </location>
</feature>
<feature type="compositionally biased region" description="Basic and acidic residues" evidence="5">
    <location>
        <begin position="1499"/>
        <end position="1543"/>
    </location>
</feature>
<feature type="region of interest" description="Disordered" evidence="5">
    <location>
        <begin position="613"/>
        <end position="663"/>
    </location>
</feature>
<feature type="region of interest" description="Disordered" evidence="5">
    <location>
        <begin position="2116"/>
        <end position="2213"/>
    </location>
</feature>
<dbReference type="PANTHER" id="PTHR12953">
    <property type="entry name" value="MEMBRANE PROTEIN CH1 RELATED"/>
    <property type="match status" value="1"/>
</dbReference>
<proteinExistence type="predicted"/>
<dbReference type="GO" id="GO:0034975">
    <property type="term" value="P:protein folding in endoplasmic reticulum"/>
    <property type="evidence" value="ECO:0007669"/>
    <property type="project" value="TreeGrafter"/>
</dbReference>
<feature type="compositionally biased region" description="Low complexity" evidence="5">
    <location>
        <begin position="1675"/>
        <end position="1690"/>
    </location>
</feature>
<feature type="compositionally biased region" description="Basic and acidic residues" evidence="5">
    <location>
        <begin position="416"/>
        <end position="432"/>
    </location>
</feature>
<keyword evidence="3 6" id="KW-1133">Transmembrane helix</keyword>
<keyword evidence="2 6" id="KW-0812">Transmembrane</keyword>
<feature type="compositionally biased region" description="Low complexity" evidence="5">
    <location>
        <begin position="80"/>
        <end position="91"/>
    </location>
</feature>
<dbReference type="PANTHER" id="PTHR12953:SF0">
    <property type="entry name" value="SUN DOMAIN-CONTAINING OSSIFICATION FACTOR"/>
    <property type="match status" value="1"/>
</dbReference>
<feature type="region of interest" description="Disordered" evidence="5">
    <location>
        <begin position="1311"/>
        <end position="1335"/>
    </location>
</feature>
<feature type="region of interest" description="Disordered" evidence="5">
    <location>
        <begin position="80"/>
        <end position="104"/>
    </location>
</feature>
<feature type="transmembrane region" description="Helical" evidence="6">
    <location>
        <begin position="1777"/>
        <end position="1800"/>
    </location>
</feature>
<dbReference type="PROSITE" id="PS51469">
    <property type="entry name" value="SUN"/>
    <property type="match status" value="1"/>
</dbReference>
<feature type="chain" id="PRO_5005190379" description="SUN domain-containing protein" evidence="7">
    <location>
        <begin position="23"/>
        <end position="2470"/>
    </location>
</feature>
<feature type="region of interest" description="Disordered" evidence="5">
    <location>
        <begin position="333"/>
        <end position="358"/>
    </location>
</feature>
<feature type="compositionally biased region" description="Low complexity" evidence="5">
    <location>
        <begin position="2154"/>
        <end position="2164"/>
    </location>
</feature>
<dbReference type="VEuPathDB" id="CryptoDB:Cvel_23033"/>
<evidence type="ECO:0000313" key="9">
    <source>
        <dbReference type="EMBL" id="CEM33074.1"/>
    </source>
</evidence>
<comment type="subcellular location">
    <subcellularLocation>
        <location evidence="1">Endomembrane system</location>
    </subcellularLocation>
</comment>
<feature type="compositionally biased region" description="Low complexity" evidence="5">
    <location>
        <begin position="2268"/>
        <end position="2281"/>
    </location>
</feature>
<dbReference type="Pfam" id="PF07738">
    <property type="entry name" value="Sad1_UNC"/>
    <property type="match status" value="1"/>
</dbReference>
<sequence>MRGRCLCVSLVFVLLFPFTSHGEEATSEWIQGNGLTTSTATTSAALSFSPLESATGTGTGSPAVSETRAKDLVLRSTRVTSPSSLDVSPPVSTRPKGLKGSVQLSGGDNWPTTLHLQCSSRDTFQLPLFSECPEDKSSNPLHSPQLVSDLGLFCEREDEITRIFDAVQRHFHCQPTDQHILYPFSPPFPFMLGPDPFGVSEQQAISPLPPGPFVRPPHQACGLSENLPNAGALESPAGGPIGTSPFLTLPCDDILCSIIATQGGSQPLLPPGSPSDDLFPPPLEEEDDECPRPPEGGDGIFPEESNQDPVVEPKNTLASWVRRLFTLFQREETTEGGAQGGAESSETGQEGKSGLALGGPVLRGEQLAVDRARRAQVEKVCRTLSTSNPSALTGEDSDACSRLLIGIGNGQAESEDEKKTKGEGEGGEHAVDEEIGGNATRSSGEEEAFEEPFIPLHERPCFTSWTERKELAESALRNDQSRPADMLWGRASAALFPFVTSAEIPKSWGLPEKAKEEKEKEGEKEAPLEEDPQKMEEFVRRRLAELVRRMDFDEENPDAAQTDTESHDPPPGTPQRIPSSRWVSTEDCVAPPPPPLISRPRFPPSLPEFYVPGRSNSEVEPMTREEEEAAEAAALGREQALGWTLPSRRGGKSGGLGSSAPQQHGPFRRFLHGEYASADKIPPTLFDHASSDAGGRIFAYSRGMNNPKGVLMDDDDRYLLVPCALPNKWFVLALPDEIDLEKLAFFSQEFFASSFRHVQILGALKFPTAEWRLLAELELSSDRTQEIFDLSPFCQTLASKGCWVRYIKMRFLSNHDDEGHYYCSLTRLKIFGANWLTRIQSQLESDDAEADADEEDGWGQSEESQLEWGMGEQGGNGNGTATPGALRFLSAAAVVSHSLRQWESETTQVESLIMRRERDRGVPTRGPHSRPIEPSTGSPGTVPPVPDRSIVEPSIIPGLSDLRPASSGTPSAAVGGEPQRDSAGHSQIPKEGSMPLAENVASHRVLSESLLGLLPKFDSIVSRLAEGFSPSISLPSHTGSEEENKTQTDPAHPFASNGSIAVVNERPTPLPRAWPGGAPTIDVGGAPIVPPPLPGAVPVTGGGSELTRILESLLIKSRGRLSELIDPERANRVPAYPSFGQGGPAEGTQTQAPATVQDGVGPLGSVRVEGSAPLDHGFILPSPPLSIPVDPLPPSHGLGEKEKPPSLVVDREKEGGVGVAEKDKEFLREKDRERERGPVLLTLVDRMKAVEQQAGSLRQRFSYLQDGASADREVMLALWLLATHQQQQADVMMSQLRSVDEGLRNVSKAMNGTFSSHEGPSGSNLVGEGSRSRGELGGRTVLADVRMLMEETRKLISTVTDVFLSFFANTDSGGAWKEIACIACGGTSGGNITTHPCCLSSGGPKPERKADAPAQVERVLKCAIKCFSHLILQLPGIARSSWVIAQEVTWEGFLLLLLLVLQIVHSFNSRKSASRDSRGSLNLPWSPHAALGGGGGFSREFREKEKEGRDRRGREGGTRPPSGDREKRSRSHSVAEDNREKTRVPPRSILQSPATSSHGDREQGSNHRPSSSRREGGRREKKASPTGVNFSQMRNGHAEDSFPGPHRSSRDRGRSDRRQVLSHPQPESYASLPIQLNGNGQVVGAPRLPSLTRRGGADRENALSPRSPAVTVLKAPPSASPAPSDRIPSSLHPANGRVWPSPAHLSVHPSGERPDHRGSRSSNVANPDSAVDREPAGDAMNGNEHLKASTAAVKQQKTEWSLSGFPRRSIGAGRRRWLFAFFLRAGLHGGLLLLRFYVWAFRALFACLRSCVCGRRGEEECDLDGEDEEEEGDEEEGEDEANEGGEGGSEVSAGEGRNGHLSEDAAHGESPVEGGPFSSHHTPSDGSSPRNHQSPYTNSSSLHSPSMNPPAALWFHPAPAPHHAAFYFAPQLPPTSLHPHYREGLPPDPSQQPFPFLGTAVLPMMPSSSSAAPMNGSRRDTVSTSGGHQRGPTEDRESPTGEGGGRMKRKSHRGGQYPHPAEDTQTRAPAEQRPLFVYPGAPRPSGEGERGGAAGIPVGPRDSSASARSSAFGPLAQHQGFPFVPQPYPYPYPPPAAAGGGGAFMHAPLMVGMNQRPGGLQVDGEGPGMPPGVWWVPAPLHVPPDPGDGRQQGRYEQQQQQQGEASNRWSEGRQGRPRRSLTDGSGRRDGGERGWEGPGSYAAAGREQVRGPSGSFTAYGTGYHLYPSSTQHSSSFMDSAAFSHRGGHVPAPGDSARHSSFSRGGGASPPAAAAAPESGPFFALPSRFPNSTQEHEGASGLGEQSLFWRASPSATALHSSNVYQFGSVLPESALAASIRQQEAESQSAFRREAIPSPKENLQFAPKALSPCLQPQATPTSALQLPPGSFAGLPAPSDGAPAVPFPSLGVSATISDSASVNVTGAEALRAPAKIRKTGTLIENVLAPTVPVPADCHTPQNGNQTRDRDTED</sequence>
<keyword evidence="4 6" id="KW-0472">Membrane</keyword>
<feature type="region of interest" description="Disordered" evidence="5">
    <location>
        <begin position="846"/>
        <end position="878"/>
    </location>
</feature>
<feature type="region of interest" description="Disordered" evidence="5">
    <location>
        <begin position="2245"/>
        <end position="2281"/>
    </location>
</feature>
<evidence type="ECO:0000256" key="6">
    <source>
        <dbReference type="SAM" id="Phobius"/>
    </source>
</evidence>
<feature type="region of interest" description="Disordered" evidence="5">
    <location>
        <begin position="1965"/>
        <end position="2068"/>
    </location>
</feature>
<evidence type="ECO:0000256" key="2">
    <source>
        <dbReference type="ARBA" id="ARBA00022692"/>
    </source>
</evidence>
<dbReference type="EMBL" id="CDMZ01001467">
    <property type="protein sequence ID" value="CEM33074.1"/>
    <property type="molecule type" value="Genomic_DNA"/>
</dbReference>
<reference evidence="9" key="1">
    <citation type="submission" date="2014-11" db="EMBL/GenBank/DDBJ databases">
        <authorList>
            <person name="Otto D Thomas"/>
            <person name="Naeem Raeece"/>
        </authorList>
    </citation>
    <scope>NUCLEOTIDE SEQUENCE</scope>
</reference>